<dbReference type="GO" id="GO:0006886">
    <property type="term" value="P:intracellular protein transport"/>
    <property type="evidence" value="ECO:0007669"/>
    <property type="project" value="InterPro"/>
</dbReference>
<dbReference type="Proteomes" id="UP000626109">
    <property type="component" value="Unassembled WGS sequence"/>
</dbReference>
<accession>A0A813I5S2</accession>
<feature type="non-terminal residue" evidence="1">
    <location>
        <position position="1"/>
    </location>
</feature>
<dbReference type="Gene3D" id="2.130.10.110">
    <property type="entry name" value="Clathrin heavy-chain terminal domain"/>
    <property type="match status" value="1"/>
</dbReference>
<dbReference type="GO" id="GO:0030130">
    <property type="term" value="C:clathrin coat of trans-Golgi network vesicle"/>
    <property type="evidence" value="ECO:0007669"/>
    <property type="project" value="InterPro"/>
</dbReference>
<organism evidence="1 2">
    <name type="scientific">Polarella glacialis</name>
    <name type="common">Dinoflagellate</name>
    <dbReference type="NCBI Taxonomy" id="89957"/>
    <lineage>
        <taxon>Eukaryota</taxon>
        <taxon>Sar</taxon>
        <taxon>Alveolata</taxon>
        <taxon>Dinophyceae</taxon>
        <taxon>Suessiales</taxon>
        <taxon>Suessiaceae</taxon>
        <taxon>Polarella</taxon>
    </lineage>
</organism>
<dbReference type="SUPFAM" id="SSF50989">
    <property type="entry name" value="Clathrin heavy-chain terminal domain"/>
    <property type="match status" value="1"/>
</dbReference>
<evidence type="ECO:0000313" key="2">
    <source>
        <dbReference type="Proteomes" id="UP000626109"/>
    </source>
</evidence>
<gene>
    <name evidence="1" type="ORF">PGLA2088_LOCUS3975</name>
</gene>
<dbReference type="GO" id="GO:0071439">
    <property type="term" value="C:clathrin complex"/>
    <property type="evidence" value="ECO:0007669"/>
    <property type="project" value="TreeGrafter"/>
</dbReference>
<dbReference type="AlphaFoldDB" id="A0A813I5S2"/>
<sequence length="263" mass="28667">MAVPVTVATTINLADHGINAQSFRFGATTMESDKYISVKDTAPDGTAQVVVIDMHNGNAVNKRPMKAEATLMNPSENIIALKAVTEGTPGHFVQVFNLETKAKLGVYQATENIVFWHWITSRILGLVCEKDVYHWNLEVANSVPEKIFTRAGKLAEAGTQIISYAVNKQLSWCLLTAISTQDQGKTIDGNMQLYSMEKKQQQLLEGHAGNFGDVRVNDTDAAPAGLFAFTERKAGTNVTKLHVMDVTKPRGEGMAAPFKIAAE</sequence>
<name>A0A813I5S2_POLGL</name>
<dbReference type="GO" id="GO:0005198">
    <property type="term" value="F:structural molecule activity"/>
    <property type="evidence" value="ECO:0007669"/>
    <property type="project" value="InterPro"/>
</dbReference>
<dbReference type="InterPro" id="IPR022365">
    <property type="entry name" value="Clathrin_H-chain_propeller_rpt"/>
</dbReference>
<dbReference type="PANTHER" id="PTHR10292:SF1">
    <property type="entry name" value="CLATHRIN HEAVY CHAIN"/>
    <property type="match status" value="1"/>
</dbReference>
<dbReference type="InterPro" id="IPR016025">
    <property type="entry name" value="Clathrin_H-chain_N"/>
</dbReference>
<evidence type="ECO:0000313" key="1">
    <source>
        <dbReference type="EMBL" id="CAE8645522.1"/>
    </source>
</evidence>
<dbReference type="GO" id="GO:0030132">
    <property type="term" value="C:clathrin coat of coated pit"/>
    <property type="evidence" value="ECO:0007669"/>
    <property type="project" value="InterPro"/>
</dbReference>
<proteinExistence type="predicted"/>
<dbReference type="GO" id="GO:0032051">
    <property type="term" value="F:clathrin light chain binding"/>
    <property type="evidence" value="ECO:0007669"/>
    <property type="project" value="TreeGrafter"/>
</dbReference>
<dbReference type="EMBL" id="CAJNNW010003586">
    <property type="protein sequence ID" value="CAE8645522.1"/>
    <property type="molecule type" value="Genomic_DNA"/>
</dbReference>
<evidence type="ECO:0008006" key="3">
    <source>
        <dbReference type="Google" id="ProtNLM"/>
    </source>
</evidence>
<dbReference type="PANTHER" id="PTHR10292">
    <property type="entry name" value="CLATHRIN HEAVY CHAIN RELATED"/>
    <property type="match status" value="1"/>
</dbReference>
<dbReference type="Pfam" id="PF01394">
    <property type="entry name" value="Clathrin_propel"/>
    <property type="match status" value="1"/>
</dbReference>
<dbReference type="GO" id="GO:0006898">
    <property type="term" value="P:receptor-mediated endocytosis"/>
    <property type="evidence" value="ECO:0007669"/>
    <property type="project" value="TreeGrafter"/>
</dbReference>
<reference evidence="1" key="1">
    <citation type="submission" date="2021-02" db="EMBL/GenBank/DDBJ databases">
        <authorList>
            <person name="Dougan E. K."/>
            <person name="Rhodes N."/>
            <person name="Thang M."/>
            <person name="Chan C."/>
        </authorList>
    </citation>
    <scope>NUCLEOTIDE SEQUENCE</scope>
</reference>
<comment type="caution">
    <text evidence="1">The sequence shown here is derived from an EMBL/GenBank/DDBJ whole genome shotgun (WGS) entry which is preliminary data.</text>
</comment>
<protein>
    <recommendedName>
        <fullName evidence="3">Clathrin heavy chain</fullName>
    </recommendedName>
</protein>